<dbReference type="EMBL" id="JACOGK010000011">
    <property type="protein sequence ID" value="MBC3536623.1"/>
    <property type="molecule type" value="Genomic_DNA"/>
</dbReference>
<name>A0ABR6VHK0_9FIRM</name>
<dbReference type="PANTHER" id="PTHR34216:SF3">
    <property type="entry name" value="POLY-BETA-1,6-N-ACETYL-D-GLUCOSAMINE N-DEACETYLASE"/>
    <property type="match status" value="1"/>
</dbReference>
<dbReference type="PROSITE" id="PS51677">
    <property type="entry name" value="NODB"/>
    <property type="match status" value="1"/>
</dbReference>
<dbReference type="InterPro" id="IPR011330">
    <property type="entry name" value="Glyco_hydro/deAcase_b/a-brl"/>
</dbReference>
<evidence type="ECO:0000313" key="7">
    <source>
        <dbReference type="Proteomes" id="UP000606870"/>
    </source>
</evidence>
<keyword evidence="2 3" id="KW-0732">Signal</keyword>
<proteinExistence type="predicted"/>
<evidence type="ECO:0000259" key="4">
    <source>
        <dbReference type="PROSITE" id="PS50206"/>
    </source>
</evidence>
<dbReference type="Pfam" id="PF01522">
    <property type="entry name" value="Polysacc_deac_1"/>
    <property type="match status" value="1"/>
</dbReference>
<dbReference type="SUPFAM" id="SSF88713">
    <property type="entry name" value="Glycoside hydrolase/deacetylase"/>
    <property type="match status" value="1"/>
</dbReference>
<dbReference type="Gene3D" id="3.20.20.370">
    <property type="entry name" value="Glycoside hydrolase/deacetylase"/>
    <property type="match status" value="1"/>
</dbReference>
<evidence type="ECO:0000313" key="6">
    <source>
        <dbReference type="EMBL" id="MBC3536623.1"/>
    </source>
</evidence>
<protein>
    <submittedName>
        <fullName evidence="6">Polysaccharide deacetylase family protein</fullName>
    </submittedName>
</protein>
<evidence type="ECO:0000256" key="2">
    <source>
        <dbReference type="ARBA" id="ARBA00022729"/>
    </source>
</evidence>
<accession>A0ABR6VHK0</accession>
<dbReference type="PANTHER" id="PTHR34216">
    <property type="match status" value="1"/>
</dbReference>
<evidence type="ECO:0000256" key="3">
    <source>
        <dbReference type="SAM" id="SignalP"/>
    </source>
</evidence>
<feature type="chain" id="PRO_5045753701" evidence="3">
    <location>
        <begin position="24"/>
        <end position="272"/>
    </location>
</feature>
<dbReference type="InterPro" id="IPR002509">
    <property type="entry name" value="NODB_dom"/>
</dbReference>
<evidence type="ECO:0000256" key="1">
    <source>
        <dbReference type="ARBA" id="ARBA00004613"/>
    </source>
</evidence>
<gene>
    <name evidence="6" type="ORF">H8J70_05090</name>
</gene>
<dbReference type="InterPro" id="IPR001763">
    <property type="entry name" value="Rhodanese-like_dom"/>
</dbReference>
<feature type="domain" description="NodB homology" evidence="5">
    <location>
        <begin position="108"/>
        <end position="272"/>
    </location>
</feature>
<dbReference type="RefSeq" id="WP_186502779.1">
    <property type="nucleotide sequence ID" value="NZ_JACOGK010000011.1"/>
</dbReference>
<organism evidence="6 7">
    <name type="scientific">Megasphaera hominis</name>
    <dbReference type="NCBI Taxonomy" id="159836"/>
    <lineage>
        <taxon>Bacteria</taxon>
        <taxon>Bacillati</taxon>
        <taxon>Bacillota</taxon>
        <taxon>Negativicutes</taxon>
        <taxon>Veillonellales</taxon>
        <taxon>Veillonellaceae</taxon>
        <taxon>Megasphaera</taxon>
    </lineage>
</organism>
<dbReference type="PROSITE" id="PS51257">
    <property type="entry name" value="PROKAR_LIPOPROTEIN"/>
    <property type="match status" value="1"/>
</dbReference>
<feature type="domain" description="Rhodanese" evidence="4">
    <location>
        <begin position="215"/>
        <end position="248"/>
    </location>
</feature>
<dbReference type="CDD" id="cd10918">
    <property type="entry name" value="CE4_NodB_like_5s_6s"/>
    <property type="match status" value="1"/>
</dbReference>
<dbReference type="PROSITE" id="PS50206">
    <property type="entry name" value="RHODANESE_3"/>
    <property type="match status" value="1"/>
</dbReference>
<sequence length="272" mass="31016">MRIWKLVGMALVCLALLAGCGFTGEQKQETVAAPEPAKQVEMAVPKNGVPVLMYHMIGVDPADPHNQACLTEENFRKQMKFLKDNDFHPITMEQLYEYMAYNKPVPVRPVVLTFDDGYPDTYSIVMPVMKEYGFACTVFIPTYDADQSTRLTWQQIKEMQAAGMEIASHGYHHERVNEMGGNTLEAEIQKSQAELKEHLGITNEYFCYPYGGYNPAAAKVLKQFGIKLAFTMDPGWAKYGDNPYAVKRIWIGNEVDIDNFRQRVTTEKYEQR</sequence>
<comment type="caution">
    <text evidence="6">The sequence shown here is derived from an EMBL/GenBank/DDBJ whole genome shotgun (WGS) entry which is preliminary data.</text>
</comment>
<dbReference type="Proteomes" id="UP000606870">
    <property type="component" value="Unassembled WGS sequence"/>
</dbReference>
<comment type="subcellular location">
    <subcellularLocation>
        <location evidence="1">Secreted</location>
    </subcellularLocation>
</comment>
<dbReference type="InterPro" id="IPR051398">
    <property type="entry name" value="Polysacch_Deacetylase"/>
</dbReference>
<feature type="signal peptide" evidence="3">
    <location>
        <begin position="1"/>
        <end position="23"/>
    </location>
</feature>
<evidence type="ECO:0000259" key="5">
    <source>
        <dbReference type="PROSITE" id="PS51677"/>
    </source>
</evidence>
<keyword evidence="7" id="KW-1185">Reference proteome</keyword>
<reference evidence="6 7" key="1">
    <citation type="submission" date="2020-08" db="EMBL/GenBank/DDBJ databases">
        <authorList>
            <person name="Liu C."/>
            <person name="Sun Q."/>
        </authorList>
    </citation>
    <scope>NUCLEOTIDE SEQUENCE [LARGE SCALE GENOMIC DNA]</scope>
    <source>
        <strain evidence="6 7">NSJ-59</strain>
    </source>
</reference>